<keyword evidence="5" id="KW-0812">Transmembrane</keyword>
<keyword evidence="7" id="KW-1185">Reference proteome</keyword>
<dbReference type="RefSeq" id="XP_001387395.2">
    <property type="nucleotide sequence ID" value="XM_001387358.1"/>
</dbReference>
<keyword evidence="5" id="KW-0472">Membrane</keyword>
<comment type="similarity">
    <text evidence="2">Belongs to the PET117 family.</text>
</comment>
<dbReference type="GO" id="GO:0033617">
    <property type="term" value="P:mitochondrial respiratory chain complex IV assembly"/>
    <property type="evidence" value="ECO:0007669"/>
    <property type="project" value="EnsemblFungi"/>
</dbReference>
<protein>
    <submittedName>
        <fullName evidence="6">Cytochrome c oxidase assembly factor</fullName>
    </submittedName>
</protein>
<keyword evidence="4" id="KW-0496">Mitochondrion</keyword>
<sequence>MSTASKITFGLSCVSAVGAFVFINYSQKLERSALRQGPIKDAARVQAKLDRDFSKKQRANELEHKEQMELREKYIKLQPLNDEIIRGEEK</sequence>
<evidence type="ECO:0000256" key="2">
    <source>
        <dbReference type="ARBA" id="ARBA00008197"/>
    </source>
</evidence>
<dbReference type="InParanoid" id="A3GFL6"/>
<dbReference type="PANTHER" id="PTHR28163">
    <property type="entry name" value="PROTEIN PET117 HOMOLOG, MITOCHONDRIAL"/>
    <property type="match status" value="1"/>
</dbReference>
<dbReference type="STRING" id="322104.A3GFL6"/>
<dbReference type="EMBL" id="AAVQ01000001">
    <property type="protein sequence ID" value="EAZ63372.2"/>
    <property type="molecule type" value="Genomic_DNA"/>
</dbReference>
<evidence type="ECO:0000313" key="6">
    <source>
        <dbReference type="EMBL" id="EAZ63372.2"/>
    </source>
</evidence>
<evidence type="ECO:0000256" key="5">
    <source>
        <dbReference type="SAM" id="Phobius"/>
    </source>
</evidence>
<dbReference type="FunCoup" id="A3GFL6">
    <property type="interactions" value="22"/>
</dbReference>
<dbReference type="GO" id="GO:0005739">
    <property type="term" value="C:mitochondrion"/>
    <property type="evidence" value="ECO:0007669"/>
    <property type="project" value="UniProtKB-SubCell"/>
</dbReference>
<comment type="subcellular location">
    <subcellularLocation>
        <location evidence="1">Mitochondrion</location>
    </subcellularLocation>
</comment>
<dbReference type="InterPro" id="IPR031568">
    <property type="entry name" value="Pet117"/>
</dbReference>
<evidence type="ECO:0000256" key="1">
    <source>
        <dbReference type="ARBA" id="ARBA00004173"/>
    </source>
</evidence>
<reference evidence="6 7" key="1">
    <citation type="journal article" date="2007" name="Nat. Biotechnol.">
        <title>Genome sequence of the lignocellulose-bioconverting and xylose-fermenting yeast Pichia stipitis.</title>
        <authorList>
            <person name="Jeffries T.W."/>
            <person name="Grigoriev I.V."/>
            <person name="Grimwood J."/>
            <person name="Laplaza J.M."/>
            <person name="Aerts A."/>
            <person name="Salamov A."/>
            <person name="Schmutz J."/>
            <person name="Lindquist E."/>
            <person name="Dehal P."/>
            <person name="Shapiro H."/>
            <person name="Jin Y.S."/>
            <person name="Passoth V."/>
            <person name="Richardson P.M."/>
        </authorList>
    </citation>
    <scope>NUCLEOTIDE SEQUENCE [LARGE SCALE GENOMIC DNA]</scope>
    <source>
        <strain evidence="7">ATCC 58785 / CBS 6054 / NBRC 10063 / NRRL Y-11545</strain>
    </source>
</reference>
<organism evidence="6 7">
    <name type="scientific">Scheffersomyces stipitis (strain ATCC 58785 / CBS 6054 / NBRC 10063 / NRRL Y-11545)</name>
    <name type="common">Yeast</name>
    <name type="synonym">Pichia stipitis</name>
    <dbReference type="NCBI Taxonomy" id="322104"/>
    <lineage>
        <taxon>Eukaryota</taxon>
        <taxon>Fungi</taxon>
        <taxon>Dikarya</taxon>
        <taxon>Ascomycota</taxon>
        <taxon>Saccharomycotina</taxon>
        <taxon>Pichiomycetes</taxon>
        <taxon>Debaryomycetaceae</taxon>
        <taxon>Scheffersomyces</taxon>
    </lineage>
</organism>
<dbReference type="KEGG" id="pic:PICST_39071"/>
<dbReference type="OMA" id="VHYVQEL"/>
<evidence type="ECO:0000313" key="7">
    <source>
        <dbReference type="Proteomes" id="UP000002258"/>
    </source>
</evidence>
<dbReference type="AlphaFoldDB" id="A3GFL6"/>
<name>A3GFL6_PICST</name>
<keyword evidence="3" id="KW-0809">Transit peptide</keyword>
<evidence type="ECO:0000256" key="4">
    <source>
        <dbReference type="ARBA" id="ARBA00023128"/>
    </source>
</evidence>
<dbReference type="Pfam" id="PF15786">
    <property type="entry name" value="PET117"/>
    <property type="match status" value="1"/>
</dbReference>
<dbReference type="Proteomes" id="UP000002258">
    <property type="component" value="Chromosome 1"/>
</dbReference>
<evidence type="ECO:0000256" key="3">
    <source>
        <dbReference type="ARBA" id="ARBA00022946"/>
    </source>
</evidence>
<dbReference type="PANTHER" id="PTHR28163:SF1">
    <property type="entry name" value="PROTEIN PET117 HOMOLOG, MITOCHONDRIAL"/>
    <property type="match status" value="1"/>
</dbReference>
<dbReference type="OrthoDB" id="76305at2759"/>
<keyword evidence="5" id="KW-1133">Transmembrane helix</keyword>
<dbReference type="GeneID" id="4851065"/>
<comment type="caution">
    <text evidence="6">The sequence shown here is derived from an EMBL/GenBank/DDBJ whole genome shotgun (WGS) entry which is preliminary data.</text>
</comment>
<accession>A3GFL6</accession>
<gene>
    <name evidence="6" type="primary">PET117</name>
    <name evidence="6" type="ORF">PICST_39071</name>
</gene>
<proteinExistence type="inferred from homology"/>
<dbReference type="HOGENOM" id="CLU_161486_0_0_1"/>
<dbReference type="eggNOG" id="ENOG502S49F">
    <property type="taxonomic scope" value="Eukaryota"/>
</dbReference>
<feature type="transmembrane region" description="Helical" evidence="5">
    <location>
        <begin position="6"/>
        <end position="25"/>
    </location>
</feature>